<name>A0A6P8YIU4_DROAB</name>
<dbReference type="AlphaFoldDB" id="A0A6P8YIU4"/>
<dbReference type="OrthoDB" id="5797993at2759"/>
<evidence type="ECO:0000313" key="2">
    <source>
        <dbReference type="Proteomes" id="UP000515160"/>
    </source>
</evidence>
<dbReference type="GeneID" id="117569714"/>
<protein>
    <submittedName>
        <fullName evidence="3 4">Uncharacterized protein LOC117569714</fullName>
    </submittedName>
</protein>
<sequence>MASYEKYDKVNIWWFPADFCQARYGKYHKSGNNSCTLISLIFANKLSKSSDFSQNVEELPTRIWNFIGSSINHGNKVYRDRDPKSLNISIPAAILELATHKTIDFQLVEWFFTQVDVEIEDPFGISEELSGILKTTLKVFQQQDWGVPSHLFAAIIADCRTVMISFDLNNSIASFFDPHRHGENTGAVFAQATMEDIDNLMFWYITMMDTSFSSRPEMYELAFLSSHRDLSEIPSPPFGDLAKDPKKSQPDAPPKLKPENFDEFDEEKLKT</sequence>
<dbReference type="RefSeq" id="XP_034106882.1">
    <property type="nucleotide sequence ID" value="XM_034250991.2"/>
</dbReference>
<evidence type="ECO:0000313" key="3">
    <source>
        <dbReference type="RefSeq" id="XP_034106874.1"/>
    </source>
</evidence>
<feature type="region of interest" description="Disordered" evidence="1">
    <location>
        <begin position="234"/>
        <end position="271"/>
    </location>
</feature>
<dbReference type="Proteomes" id="UP000515160">
    <property type="component" value="Chromosome X"/>
</dbReference>
<feature type="compositionally biased region" description="Acidic residues" evidence="1">
    <location>
        <begin position="261"/>
        <end position="271"/>
    </location>
</feature>
<reference evidence="3 4" key="1">
    <citation type="submission" date="2025-04" db="UniProtKB">
        <authorList>
            <consortium name="RefSeq"/>
        </authorList>
    </citation>
    <scope>IDENTIFICATION</scope>
    <source>
        <strain evidence="3 4">15112-1751.03</strain>
        <tissue evidence="3 4">Whole Adult</tissue>
    </source>
</reference>
<proteinExistence type="predicted"/>
<dbReference type="PANTHER" id="PTHR37962">
    <property type="entry name" value="MALE STERILE (3) 76CA"/>
    <property type="match status" value="1"/>
</dbReference>
<accession>A0A6P8YIU4</accession>
<feature type="compositionally biased region" description="Basic and acidic residues" evidence="1">
    <location>
        <begin position="241"/>
        <end position="260"/>
    </location>
</feature>
<gene>
    <name evidence="3 4" type="primary">LOC117569714</name>
</gene>
<dbReference type="RefSeq" id="XP_034106874.1">
    <property type="nucleotide sequence ID" value="XM_034250983.2"/>
</dbReference>
<keyword evidence="2" id="KW-1185">Reference proteome</keyword>
<dbReference type="PANTHER" id="PTHR37962:SF2">
    <property type="entry name" value="MALE STERILE (3) 76CA"/>
    <property type="match status" value="1"/>
</dbReference>
<evidence type="ECO:0000313" key="4">
    <source>
        <dbReference type="RefSeq" id="XP_034106882.1"/>
    </source>
</evidence>
<evidence type="ECO:0000256" key="1">
    <source>
        <dbReference type="SAM" id="MobiDB-lite"/>
    </source>
</evidence>
<organism evidence="2 4">
    <name type="scientific">Drosophila albomicans</name>
    <name type="common">Fruit fly</name>
    <dbReference type="NCBI Taxonomy" id="7291"/>
    <lineage>
        <taxon>Eukaryota</taxon>
        <taxon>Metazoa</taxon>
        <taxon>Ecdysozoa</taxon>
        <taxon>Arthropoda</taxon>
        <taxon>Hexapoda</taxon>
        <taxon>Insecta</taxon>
        <taxon>Pterygota</taxon>
        <taxon>Neoptera</taxon>
        <taxon>Endopterygota</taxon>
        <taxon>Diptera</taxon>
        <taxon>Brachycera</taxon>
        <taxon>Muscomorpha</taxon>
        <taxon>Ephydroidea</taxon>
        <taxon>Drosophilidae</taxon>
        <taxon>Drosophila</taxon>
    </lineage>
</organism>